<dbReference type="Pfam" id="PF10111">
    <property type="entry name" value="Glyco_tranf_2_2"/>
    <property type="match status" value="1"/>
</dbReference>
<dbReference type="EMBL" id="JAFKCU010000008">
    <property type="protein sequence ID" value="MBN7818035.1"/>
    <property type="molecule type" value="Genomic_DNA"/>
</dbReference>
<sequence length="257" mass="30256">MKNLNLSDFTFLIPLRIDSINRLENTLVSIDYILSNIDTNIKVLEASTRNTELLYRLLPKCVNYNFVEDLDNVFHRTKYINQLVSSVDTEYIVVWDTDIIIPIDQIRQSVELLENRQADFVTPFKDKFLDTSEILRDIFIQSRDIEILKIHQGKMKALYAPNPVGGAFLARRQAYLEAGMENEKFYGWGREDGDRINRWKILGYNHRHIKGVLYHLTHERGLNSSFHSPNQDLKKMTELYKSINMSKEELKKEILNW</sequence>
<evidence type="ECO:0000259" key="1">
    <source>
        <dbReference type="Pfam" id="PF10111"/>
    </source>
</evidence>
<name>A0ABS3CP60_9BACT</name>
<feature type="domain" description="Glycosyltransferase 2-like prokaryotic type" evidence="1">
    <location>
        <begin position="71"/>
        <end position="198"/>
    </location>
</feature>
<dbReference type="SUPFAM" id="SSF53448">
    <property type="entry name" value="Nucleotide-diphospho-sugar transferases"/>
    <property type="match status" value="1"/>
</dbReference>
<dbReference type="InterPro" id="IPR019290">
    <property type="entry name" value="GlycosylTrfase-like_prok"/>
</dbReference>
<keyword evidence="3" id="KW-1185">Reference proteome</keyword>
<gene>
    <name evidence="2" type="ORF">J0A69_21530</name>
</gene>
<dbReference type="Gene3D" id="3.90.550.10">
    <property type="entry name" value="Spore Coat Polysaccharide Biosynthesis Protein SpsA, Chain A"/>
    <property type="match status" value="1"/>
</dbReference>
<evidence type="ECO:0000313" key="2">
    <source>
        <dbReference type="EMBL" id="MBN7818035.1"/>
    </source>
</evidence>
<accession>A0ABS3CP60</accession>
<protein>
    <recommendedName>
        <fullName evidence="1">Glycosyltransferase 2-like prokaryotic type domain-containing protein</fullName>
    </recommendedName>
</protein>
<organism evidence="2 3">
    <name type="scientific">Algoriphagus pacificus</name>
    <dbReference type="NCBI Taxonomy" id="2811234"/>
    <lineage>
        <taxon>Bacteria</taxon>
        <taxon>Pseudomonadati</taxon>
        <taxon>Bacteroidota</taxon>
        <taxon>Cytophagia</taxon>
        <taxon>Cytophagales</taxon>
        <taxon>Cyclobacteriaceae</taxon>
        <taxon>Algoriphagus</taxon>
    </lineage>
</organism>
<dbReference type="Proteomes" id="UP000664480">
    <property type="component" value="Unassembled WGS sequence"/>
</dbReference>
<dbReference type="InterPro" id="IPR029044">
    <property type="entry name" value="Nucleotide-diphossugar_trans"/>
</dbReference>
<reference evidence="2 3" key="1">
    <citation type="submission" date="2021-03" db="EMBL/GenBank/DDBJ databases">
        <title>novel species isolated from a fishpond in China.</title>
        <authorList>
            <person name="Lu H."/>
            <person name="Cai Z."/>
        </authorList>
    </citation>
    <scope>NUCLEOTIDE SEQUENCE [LARGE SCALE GENOMIC DNA]</scope>
    <source>
        <strain evidence="2 3">YJ13C</strain>
    </source>
</reference>
<dbReference type="RefSeq" id="WP_206588699.1">
    <property type="nucleotide sequence ID" value="NZ_JAFKCU010000008.1"/>
</dbReference>
<comment type="caution">
    <text evidence="2">The sequence shown here is derived from an EMBL/GenBank/DDBJ whole genome shotgun (WGS) entry which is preliminary data.</text>
</comment>
<proteinExistence type="predicted"/>
<evidence type="ECO:0000313" key="3">
    <source>
        <dbReference type="Proteomes" id="UP000664480"/>
    </source>
</evidence>